<evidence type="ECO:0000313" key="1">
    <source>
        <dbReference type="EMBL" id="CRL02857.1"/>
    </source>
</evidence>
<accession>A0A1J1IWD5</accession>
<protein>
    <submittedName>
        <fullName evidence="1">CLUMA_CG016093, isoform A</fullName>
    </submittedName>
</protein>
<proteinExistence type="predicted"/>
<name>A0A1J1IWD5_9DIPT</name>
<dbReference type="EMBL" id="CVRI01000058">
    <property type="protein sequence ID" value="CRL02857.1"/>
    <property type="molecule type" value="Genomic_DNA"/>
</dbReference>
<dbReference type="AlphaFoldDB" id="A0A1J1IWD5"/>
<organism evidence="1 2">
    <name type="scientific">Clunio marinus</name>
    <dbReference type="NCBI Taxonomy" id="568069"/>
    <lineage>
        <taxon>Eukaryota</taxon>
        <taxon>Metazoa</taxon>
        <taxon>Ecdysozoa</taxon>
        <taxon>Arthropoda</taxon>
        <taxon>Hexapoda</taxon>
        <taxon>Insecta</taxon>
        <taxon>Pterygota</taxon>
        <taxon>Neoptera</taxon>
        <taxon>Endopterygota</taxon>
        <taxon>Diptera</taxon>
        <taxon>Nematocera</taxon>
        <taxon>Chironomoidea</taxon>
        <taxon>Chironomidae</taxon>
        <taxon>Clunio</taxon>
    </lineage>
</organism>
<reference evidence="1 2" key="1">
    <citation type="submission" date="2015-04" db="EMBL/GenBank/DDBJ databases">
        <authorList>
            <person name="Syromyatnikov M.Y."/>
            <person name="Popov V.N."/>
        </authorList>
    </citation>
    <scope>NUCLEOTIDE SEQUENCE [LARGE SCALE GENOMIC DNA]</scope>
</reference>
<gene>
    <name evidence="1" type="ORF">CLUMA_CG016093</name>
</gene>
<keyword evidence="2" id="KW-1185">Reference proteome</keyword>
<sequence>MLSSCFLETIDTFLSVAIKLLKSGIVVNFMNENQFRKCPTTHMRLNSFVVKEFDDSDTPRKIVERSSKRT</sequence>
<evidence type="ECO:0000313" key="2">
    <source>
        <dbReference type="Proteomes" id="UP000183832"/>
    </source>
</evidence>
<dbReference type="Proteomes" id="UP000183832">
    <property type="component" value="Unassembled WGS sequence"/>
</dbReference>